<evidence type="ECO:0000313" key="2">
    <source>
        <dbReference type="EMBL" id="QUX27490.1"/>
    </source>
</evidence>
<feature type="compositionally biased region" description="Polar residues" evidence="1">
    <location>
        <begin position="335"/>
        <end position="344"/>
    </location>
</feature>
<name>A0ABX8C0M7_9ACTN</name>
<reference evidence="3" key="1">
    <citation type="submission" date="2021-05" db="EMBL/GenBank/DDBJ databases">
        <title>Direct Submission.</title>
        <authorList>
            <person name="Li K."/>
            <person name="Gao J."/>
        </authorList>
    </citation>
    <scope>NUCLEOTIDE SEQUENCE [LARGE SCALE GENOMIC DNA]</scope>
    <source>
        <strain evidence="3">HDS12</strain>
    </source>
</reference>
<feature type="region of interest" description="Disordered" evidence="1">
    <location>
        <begin position="239"/>
        <end position="420"/>
    </location>
</feature>
<feature type="compositionally biased region" description="Pro residues" evidence="1">
    <location>
        <begin position="304"/>
        <end position="317"/>
    </location>
</feature>
<dbReference type="Proteomes" id="UP000678016">
    <property type="component" value="Chromosome"/>
</dbReference>
<proteinExistence type="predicted"/>
<sequence>MPLDPNMSDSSRDAIKVLTGIEVPRAGLFELGRASEVYGTLTQRLQHLEELLALSRSHARRHFDGKTADYYERSLDQFTKGDNNYVGSAQNNSTVMSTELFKARANVEYMHMMVIGQFVQLLVEIAWAIATAKFTFGASLKWIPVFKAIRSLAMRRILAWLAFTVPSHQILSQIFASMDSIIQRIQIGRGTRHHQDKKLTQSAHTGAAAEGLLSALLSAGLDTLFAKNLTDLFNIGLKNLDDLPDPPPLTRTTGESGPPPPGPPLRPSPEDPPGPPPGGGPDTPPTGPVKDDPPTNGPGRDTDTPPPGGGPDAPPTGPVKDDPPTSPDRGPDSPTPKNDPTSTPLAPPTLNKDLAQILGRHNDELLTPTTPAAPPARAPSTTPPRPPPPARSSPTCSPATSATTWATKRRASWAATTPAP</sequence>
<feature type="compositionally biased region" description="Pro residues" evidence="1">
    <location>
        <begin position="257"/>
        <end position="287"/>
    </location>
</feature>
<dbReference type="EMBL" id="CP074132">
    <property type="protein sequence ID" value="QUX27490.1"/>
    <property type="molecule type" value="Genomic_DNA"/>
</dbReference>
<protein>
    <submittedName>
        <fullName evidence="2">Uncharacterized protein</fullName>
    </submittedName>
</protein>
<keyword evidence="3" id="KW-1185">Reference proteome</keyword>
<evidence type="ECO:0000313" key="3">
    <source>
        <dbReference type="Proteomes" id="UP000678016"/>
    </source>
</evidence>
<feature type="compositionally biased region" description="Low complexity" evidence="1">
    <location>
        <begin position="392"/>
        <end position="406"/>
    </location>
</feature>
<dbReference type="RefSeq" id="WP_212640553.1">
    <property type="nucleotide sequence ID" value="NZ_CP074132.1"/>
</dbReference>
<organism evidence="2 3">
    <name type="scientific">Nocardiopsis akebiae</name>
    <dbReference type="NCBI Taxonomy" id="2831968"/>
    <lineage>
        <taxon>Bacteria</taxon>
        <taxon>Bacillati</taxon>
        <taxon>Actinomycetota</taxon>
        <taxon>Actinomycetes</taxon>
        <taxon>Streptosporangiales</taxon>
        <taxon>Nocardiopsidaceae</taxon>
        <taxon>Nocardiopsis</taxon>
    </lineage>
</organism>
<gene>
    <name evidence="2" type="ORF">KGD83_19505</name>
</gene>
<accession>A0ABX8C0M7</accession>
<feature type="compositionally biased region" description="Pro residues" evidence="1">
    <location>
        <begin position="371"/>
        <end position="391"/>
    </location>
</feature>
<evidence type="ECO:0000256" key="1">
    <source>
        <dbReference type="SAM" id="MobiDB-lite"/>
    </source>
</evidence>